<gene>
    <name evidence="1" type="ORF">B4135_1589</name>
</gene>
<evidence type="ECO:0000313" key="2">
    <source>
        <dbReference type="Proteomes" id="UP000075683"/>
    </source>
</evidence>
<proteinExistence type="predicted"/>
<sequence>MVGGSIGIGGEKKSVRFLHRMLFPLKIAYCGRVPPMKALNRRASGRRG</sequence>
<dbReference type="AlphaFoldDB" id="A0A150MBP4"/>
<dbReference type="STRING" id="301148.B4135_1589"/>
<protein>
    <submittedName>
        <fullName evidence="1">Uncharacterized protein</fullName>
    </submittedName>
</protein>
<organism evidence="1 2">
    <name type="scientific">Caldibacillus debilis</name>
    <dbReference type="NCBI Taxonomy" id="301148"/>
    <lineage>
        <taxon>Bacteria</taxon>
        <taxon>Bacillati</taxon>
        <taxon>Bacillota</taxon>
        <taxon>Bacilli</taxon>
        <taxon>Bacillales</taxon>
        <taxon>Bacillaceae</taxon>
        <taxon>Caldibacillus</taxon>
    </lineage>
</organism>
<reference evidence="1 2" key="1">
    <citation type="submission" date="2016-01" db="EMBL/GenBank/DDBJ databases">
        <title>Draft Genome Sequences of Seven Thermophilic Sporeformers Isolated from Foods.</title>
        <authorList>
            <person name="Berendsen E.M."/>
            <person name="Wells-Bennik M.H."/>
            <person name="Krawcyk A.O."/>
            <person name="De Jong A."/>
            <person name="Holsappel S."/>
            <person name="Eijlander R.T."/>
            <person name="Kuipers O.P."/>
        </authorList>
    </citation>
    <scope>NUCLEOTIDE SEQUENCE [LARGE SCALE GENOMIC DNA]</scope>
    <source>
        <strain evidence="1 2">B4135</strain>
    </source>
</reference>
<comment type="caution">
    <text evidence="1">The sequence shown here is derived from an EMBL/GenBank/DDBJ whole genome shotgun (WGS) entry which is preliminary data.</text>
</comment>
<accession>A0A150MBP4</accession>
<dbReference type="EMBL" id="LQYT01000016">
    <property type="protein sequence ID" value="KYD21963.1"/>
    <property type="molecule type" value="Genomic_DNA"/>
</dbReference>
<dbReference type="Proteomes" id="UP000075683">
    <property type="component" value="Unassembled WGS sequence"/>
</dbReference>
<evidence type="ECO:0000313" key="1">
    <source>
        <dbReference type="EMBL" id="KYD21963.1"/>
    </source>
</evidence>
<name>A0A150MBP4_9BACI</name>